<keyword evidence="2" id="KW-1185">Reference proteome</keyword>
<dbReference type="AlphaFoldDB" id="A0A158L3D7"/>
<evidence type="ECO:0000313" key="2">
    <source>
        <dbReference type="Proteomes" id="UP000054925"/>
    </source>
</evidence>
<evidence type="ECO:0000313" key="1">
    <source>
        <dbReference type="EMBL" id="SAL87842.1"/>
    </source>
</evidence>
<dbReference type="RefSeq" id="WP_087660838.1">
    <property type="nucleotide sequence ID" value="NZ_FCOL02000389.1"/>
</dbReference>
<name>A0A158L3D7_9BURK</name>
<protein>
    <submittedName>
        <fullName evidence="1">Uncharacterized protein</fullName>
    </submittedName>
</protein>
<gene>
    <name evidence="1" type="ORF">AWB67_07487</name>
</gene>
<dbReference type="Gene3D" id="3.30.1490.70">
    <property type="match status" value="1"/>
</dbReference>
<dbReference type="EMBL" id="FCOL02000389">
    <property type="protein sequence ID" value="SAL87842.1"/>
    <property type="molecule type" value="Genomic_DNA"/>
</dbReference>
<proteinExistence type="predicted"/>
<dbReference type="Proteomes" id="UP000054925">
    <property type="component" value="Unassembled WGS sequence"/>
</dbReference>
<dbReference type="OrthoDB" id="5503604at2"/>
<reference evidence="1" key="1">
    <citation type="submission" date="2016-01" db="EMBL/GenBank/DDBJ databases">
        <authorList>
            <person name="Peeters C."/>
        </authorList>
    </citation>
    <scope>NUCLEOTIDE SEQUENCE [LARGE SCALE GENOMIC DNA]</scope>
    <source>
        <strain evidence="1">LMG 22937</strain>
    </source>
</reference>
<dbReference type="Gene3D" id="3.30.470.30">
    <property type="entry name" value="DNA ligase/mRNA capping enzyme"/>
    <property type="match status" value="1"/>
</dbReference>
<sequence length="91" mass="10411">MREHPALLDVFDTLAAAQNDIRALPLLERKQLLRDSFRTTQFIYVVGIASAGAWVFEQVELHDFENMWRSDSIRLIRGPVTRLDQGQVSGL</sequence>
<dbReference type="SUPFAM" id="SSF56091">
    <property type="entry name" value="DNA ligase/mRNA capping enzyme, catalytic domain"/>
    <property type="match status" value="1"/>
</dbReference>
<organism evidence="1 2">
    <name type="scientific">Caballeronia terrestris</name>
    <dbReference type="NCBI Taxonomy" id="1226301"/>
    <lineage>
        <taxon>Bacteria</taxon>
        <taxon>Pseudomonadati</taxon>
        <taxon>Pseudomonadota</taxon>
        <taxon>Betaproteobacteria</taxon>
        <taxon>Burkholderiales</taxon>
        <taxon>Burkholderiaceae</taxon>
        <taxon>Caballeronia</taxon>
    </lineage>
</organism>
<accession>A0A158L3D7</accession>
<comment type="caution">
    <text evidence="1">The sequence shown here is derived from an EMBL/GenBank/DDBJ whole genome shotgun (WGS) entry which is preliminary data.</text>
</comment>